<dbReference type="AlphaFoldDB" id="A0A512QQJ1"/>
<dbReference type="RefSeq" id="WP_157738566.1">
    <property type="nucleotide sequence ID" value="NZ_LT906447.1"/>
</dbReference>
<evidence type="ECO:0000313" key="1">
    <source>
        <dbReference type="EMBL" id="GEP85715.1"/>
    </source>
</evidence>
<proteinExistence type="predicted"/>
<protein>
    <submittedName>
        <fullName evidence="1">Uncharacterized protein</fullName>
    </submittedName>
</protein>
<dbReference type="EMBL" id="BKAR01000040">
    <property type="protein sequence ID" value="GEP85715.1"/>
    <property type="molecule type" value="Genomic_DNA"/>
</dbReference>
<accession>A0A512QQJ1</accession>
<name>A0A512QQJ1_9STAP</name>
<dbReference type="Proteomes" id="UP000321736">
    <property type="component" value="Unassembled WGS sequence"/>
</dbReference>
<reference evidence="1 2" key="1">
    <citation type="submission" date="2019-07" db="EMBL/GenBank/DDBJ databases">
        <title>Whole genome shotgun sequence of Staphylococcus piscifermentans NBRC 109625.</title>
        <authorList>
            <person name="Hosoyama A."/>
            <person name="Uohara A."/>
            <person name="Ohji S."/>
            <person name="Ichikawa N."/>
        </authorList>
    </citation>
    <scope>NUCLEOTIDE SEQUENCE [LARGE SCALE GENOMIC DNA]</scope>
    <source>
        <strain evidence="1 2">NBRC 109625</strain>
    </source>
</reference>
<gene>
    <name evidence="1" type="ORF">SPI02_23000</name>
</gene>
<comment type="caution">
    <text evidence="1">The sequence shown here is derived from an EMBL/GenBank/DDBJ whole genome shotgun (WGS) entry which is preliminary data.</text>
</comment>
<organism evidence="1 2">
    <name type="scientific">Staphylococcus piscifermentans</name>
    <dbReference type="NCBI Taxonomy" id="70258"/>
    <lineage>
        <taxon>Bacteria</taxon>
        <taxon>Bacillati</taxon>
        <taxon>Bacillota</taxon>
        <taxon>Bacilli</taxon>
        <taxon>Bacillales</taxon>
        <taxon>Staphylococcaceae</taxon>
        <taxon>Staphylococcus</taxon>
    </lineage>
</organism>
<keyword evidence="2" id="KW-1185">Reference proteome</keyword>
<sequence>MLFDRESATILALVEVDADAALVLVDCTIDVLVDCDCTGSTPLMVVVK</sequence>
<evidence type="ECO:0000313" key="2">
    <source>
        <dbReference type="Proteomes" id="UP000321736"/>
    </source>
</evidence>